<dbReference type="PROSITE" id="PS00062">
    <property type="entry name" value="ALDOKETO_REDUCTASE_2"/>
    <property type="match status" value="1"/>
</dbReference>
<keyword evidence="3" id="KW-0560">Oxidoreductase</keyword>
<protein>
    <submittedName>
        <fullName evidence="9">Aldo/keto reductase</fullName>
    </submittedName>
</protein>
<dbReference type="PATRIC" id="fig|907348.3.peg.2995"/>
<proteinExistence type="inferred from homology"/>
<feature type="site" description="Lowers pKa of active site Tyr" evidence="7">
    <location>
        <position position="134"/>
    </location>
</feature>
<dbReference type="EMBL" id="AGRW01000055">
    <property type="protein sequence ID" value="EIC00482.1"/>
    <property type="molecule type" value="Genomic_DNA"/>
</dbReference>
<gene>
    <name evidence="9" type="ORF">TresaDRAFT_0576</name>
</gene>
<dbReference type="SUPFAM" id="SSF51430">
    <property type="entry name" value="NAD(P)-linked oxidoreductase"/>
    <property type="match status" value="1"/>
</dbReference>
<dbReference type="Proteomes" id="UP000003571">
    <property type="component" value="Unassembled WGS sequence"/>
</dbReference>
<organism evidence="9 10">
    <name type="scientific">Treponema saccharophilum DSM 2985</name>
    <dbReference type="NCBI Taxonomy" id="907348"/>
    <lineage>
        <taxon>Bacteria</taxon>
        <taxon>Pseudomonadati</taxon>
        <taxon>Spirochaetota</taxon>
        <taxon>Spirochaetia</taxon>
        <taxon>Spirochaetales</taxon>
        <taxon>Treponemataceae</taxon>
        <taxon>Treponema</taxon>
    </lineage>
</organism>
<comment type="caution">
    <text evidence="9">The sequence shown here is derived from an EMBL/GenBank/DDBJ whole genome shotgun (WGS) entry which is preliminary data.</text>
</comment>
<comment type="catalytic activity">
    <reaction evidence="4">
        <text>hydroxyacetone + NADP(+) = methylglyoxal + NADPH + H(+)</text>
        <dbReference type="Rhea" id="RHEA:27986"/>
        <dbReference type="ChEBI" id="CHEBI:15378"/>
        <dbReference type="ChEBI" id="CHEBI:17158"/>
        <dbReference type="ChEBI" id="CHEBI:27957"/>
        <dbReference type="ChEBI" id="CHEBI:57783"/>
        <dbReference type="ChEBI" id="CHEBI:58349"/>
    </reaction>
</comment>
<dbReference type="PRINTS" id="PR00069">
    <property type="entry name" value="ALDKETRDTASE"/>
</dbReference>
<dbReference type="STRING" id="907348.TresaDRAFT_0576"/>
<dbReference type="Pfam" id="PF00248">
    <property type="entry name" value="Aldo_ket_red"/>
    <property type="match status" value="1"/>
</dbReference>
<evidence type="ECO:0000259" key="8">
    <source>
        <dbReference type="Pfam" id="PF00248"/>
    </source>
</evidence>
<evidence type="ECO:0000256" key="5">
    <source>
        <dbReference type="PIRSR" id="PIRSR000097-1"/>
    </source>
</evidence>
<dbReference type="InterPro" id="IPR018170">
    <property type="entry name" value="Aldo/ket_reductase_CS"/>
</dbReference>
<dbReference type="PIRSF" id="PIRSF000097">
    <property type="entry name" value="AKR"/>
    <property type="match status" value="1"/>
</dbReference>
<evidence type="ECO:0000256" key="4">
    <source>
        <dbReference type="ARBA" id="ARBA00049445"/>
    </source>
</evidence>
<dbReference type="Gene3D" id="3.20.20.100">
    <property type="entry name" value="NADP-dependent oxidoreductase domain"/>
    <property type="match status" value="1"/>
</dbReference>
<dbReference type="eggNOG" id="COG0656">
    <property type="taxonomic scope" value="Bacteria"/>
</dbReference>
<feature type="active site" description="Proton donor" evidence="5">
    <location>
        <position position="105"/>
    </location>
</feature>
<evidence type="ECO:0000256" key="2">
    <source>
        <dbReference type="ARBA" id="ARBA00022857"/>
    </source>
</evidence>
<dbReference type="PANTHER" id="PTHR43827:SF3">
    <property type="entry name" value="NADP-DEPENDENT OXIDOREDUCTASE DOMAIN-CONTAINING PROTEIN"/>
    <property type="match status" value="1"/>
</dbReference>
<sequence>MLLKKTFLILAALLMTDFVLAKENPMKKLSMNVELNSGYEMRRTQERASRVFDKQKLADTIQLNSGFNMPILGLGTWTLTGETCENAVYAALKSGYRLIDTARYYGNESEVGNAIRRAIKEGICKREEIFVTTKLVPWSNSPDKDIDDSLQKLGLSYIDLVLLHQHGSASGDDAVYKAMIRGVKDGKIRSIGISNFYTEKTVSHFINDFEIPPAVIQNENHLKYQNNSLRDWASKKGIYIESYYPFGGRGHTKEHLQNPAVLDIARAHGKTAAQIIVRWHLQAGYMAIPGSSNPAHIAENFDVWDFELTENEMKKLAALDTGRR</sequence>
<dbReference type="InterPro" id="IPR036812">
    <property type="entry name" value="NAD(P)_OxRdtase_dom_sf"/>
</dbReference>
<evidence type="ECO:0000256" key="6">
    <source>
        <dbReference type="PIRSR" id="PIRSR000097-2"/>
    </source>
</evidence>
<comment type="similarity">
    <text evidence="1">Belongs to the aldo/keto reductase family.</text>
</comment>
<keyword evidence="2" id="KW-0521">NADP</keyword>
<name>H7EPT1_9SPIR</name>
<evidence type="ECO:0000313" key="9">
    <source>
        <dbReference type="EMBL" id="EIC00482.1"/>
    </source>
</evidence>
<dbReference type="PANTHER" id="PTHR43827">
    <property type="entry name" value="2,5-DIKETO-D-GLUCONIC ACID REDUCTASE"/>
    <property type="match status" value="1"/>
</dbReference>
<evidence type="ECO:0000256" key="1">
    <source>
        <dbReference type="ARBA" id="ARBA00007905"/>
    </source>
</evidence>
<evidence type="ECO:0000256" key="3">
    <source>
        <dbReference type="ARBA" id="ARBA00023002"/>
    </source>
</evidence>
<dbReference type="RefSeq" id="WP_002706704.1">
    <property type="nucleotide sequence ID" value="NZ_AGRW01000055.1"/>
</dbReference>
<feature type="binding site" evidence="6">
    <location>
        <position position="164"/>
    </location>
    <ligand>
        <name>substrate</name>
    </ligand>
</feature>
<dbReference type="PROSITE" id="PS00798">
    <property type="entry name" value="ALDOKETO_REDUCTASE_1"/>
    <property type="match status" value="1"/>
</dbReference>
<dbReference type="FunFam" id="3.20.20.100:FF:000002">
    <property type="entry name" value="2,5-diketo-D-gluconic acid reductase A"/>
    <property type="match status" value="1"/>
</dbReference>
<reference evidence="9 10" key="1">
    <citation type="submission" date="2011-09" db="EMBL/GenBank/DDBJ databases">
        <title>The draft genome of Treponema saccharophilum DSM 2985.</title>
        <authorList>
            <consortium name="US DOE Joint Genome Institute (JGI-PGF)"/>
            <person name="Lucas S."/>
            <person name="Copeland A."/>
            <person name="Lapidus A."/>
            <person name="Glavina del Rio T."/>
            <person name="Dalin E."/>
            <person name="Tice H."/>
            <person name="Bruce D."/>
            <person name="Goodwin L."/>
            <person name="Pitluck S."/>
            <person name="Peters L."/>
            <person name="Kyrpides N."/>
            <person name="Mavromatis K."/>
            <person name="Ivanova N."/>
            <person name="Markowitz V."/>
            <person name="Cheng J.-F."/>
            <person name="Hugenholtz P."/>
            <person name="Woyke T."/>
            <person name="Wu D."/>
            <person name="Gronow S."/>
            <person name="Wellnitz S."/>
            <person name="Brambilla E."/>
            <person name="Klenk H.-P."/>
            <person name="Eisen J.A."/>
        </authorList>
    </citation>
    <scope>NUCLEOTIDE SEQUENCE [LARGE SCALE GENOMIC DNA]</scope>
    <source>
        <strain evidence="9 10">DSM 2985</strain>
    </source>
</reference>
<evidence type="ECO:0000256" key="7">
    <source>
        <dbReference type="PIRSR" id="PIRSR000097-3"/>
    </source>
</evidence>
<dbReference type="AlphaFoldDB" id="H7EPT1"/>
<evidence type="ECO:0000313" key="10">
    <source>
        <dbReference type="Proteomes" id="UP000003571"/>
    </source>
</evidence>
<dbReference type="InterPro" id="IPR020471">
    <property type="entry name" value="AKR"/>
</dbReference>
<dbReference type="GO" id="GO:0016616">
    <property type="term" value="F:oxidoreductase activity, acting on the CH-OH group of donors, NAD or NADP as acceptor"/>
    <property type="evidence" value="ECO:0007669"/>
    <property type="project" value="UniProtKB-ARBA"/>
</dbReference>
<feature type="domain" description="NADP-dependent oxidoreductase" evidence="8">
    <location>
        <begin position="72"/>
        <end position="319"/>
    </location>
</feature>
<accession>H7EPT1</accession>
<dbReference type="InterPro" id="IPR023210">
    <property type="entry name" value="NADP_OxRdtase_dom"/>
</dbReference>
<keyword evidence="10" id="KW-1185">Reference proteome</keyword>
<dbReference type="CDD" id="cd19071">
    <property type="entry name" value="AKR_AKR1-5-like"/>
    <property type="match status" value="1"/>
</dbReference>